<dbReference type="AlphaFoldDB" id="M2RAW1"/>
<proteinExistence type="predicted"/>
<name>M2RAW1_CERS8</name>
<reference evidence="2 3" key="1">
    <citation type="journal article" date="2012" name="Proc. Natl. Acad. Sci. U.S.A.">
        <title>Comparative genomics of Ceriporiopsis subvermispora and Phanerochaete chrysosporium provide insight into selective ligninolysis.</title>
        <authorList>
            <person name="Fernandez-Fueyo E."/>
            <person name="Ruiz-Duenas F.J."/>
            <person name="Ferreira P."/>
            <person name="Floudas D."/>
            <person name="Hibbett D.S."/>
            <person name="Canessa P."/>
            <person name="Larrondo L.F."/>
            <person name="James T.Y."/>
            <person name="Seelenfreund D."/>
            <person name="Lobos S."/>
            <person name="Polanco R."/>
            <person name="Tello M."/>
            <person name="Honda Y."/>
            <person name="Watanabe T."/>
            <person name="Watanabe T."/>
            <person name="Ryu J.S."/>
            <person name="Kubicek C.P."/>
            <person name="Schmoll M."/>
            <person name="Gaskell J."/>
            <person name="Hammel K.E."/>
            <person name="St John F.J."/>
            <person name="Vanden Wymelenberg A."/>
            <person name="Sabat G."/>
            <person name="Splinter BonDurant S."/>
            <person name="Syed K."/>
            <person name="Yadav J.S."/>
            <person name="Doddapaneni H."/>
            <person name="Subramanian V."/>
            <person name="Lavin J.L."/>
            <person name="Oguiza J.A."/>
            <person name="Perez G."/>
            <person name="Pisabarro A.G."/>
            <person name="Ramirez L."/>
            <person name="Santoyo F."/>
            <person name="Master E."/>
            <person name="Coutinho P.M."/>
            <person name="Henrissat B."/>
            <person name="Lombard V."/>
            <person name="Magnuson J.K."/>
            <person name="Kuees U."/>
            <person name="Hori C."/>
            <person name="Igarashi K."/>
            <person name="Samejima M."/>
            <person name="Held B.W."/>
            <person name="Barry K.W."/>
            <person name="LaButti K.M."/>
            <person name="Lapidus A."/>
            <person name="Lindquist E.A."/>
            <person name="Lucas S.M."/>
            <person name="Riley R."/>
            <person name="Salamov A.A."/>
            <person name="Hoffmeister D."/>
            <person name="Schwenk D."/>
            <person name="Hadar Y."/>
            <person name="Yarden O."/>
            <person name="de Vries R.P."/>
            <person name="Wiebenga A."/>
            <person name="Stenlid J."/>
            <person name="Eastwood D."/>
            <person name="Grigoriev I.V."/>
            <person name="Berka R.M."/>
            <person name="Blanchette R.A."/>
            <person name="Kersten P."/>
            <person name="Martinez A.T."/>
            <person name="Vicuna R."/>
            <person name="Cullen D."/>
        </authorList>
    </citation>
    <scope>NUCLEOTIDE SEQUENCE [LARGE SCALE GENOMIC DNA]</scope>
    <source>
        <strain evidence="2 3">B</strain>
    </source>
</reference>
<dbReference type="Gene3D" id="3.80.10.10">
    <property type="entry name" value="Ribonuclease Inhibitor"/>
    <property type="match status" value="1"/>
</dbReference>
<dbReference type="EMBL" id="KB445791">
    <property type="protein sequence ID" value="EMD41565.1"/>
    <property type="molecule type" value="Genomic_DNA"/>
</dbReference>
<accession>M2RAW1</accession>
<feature type="region of interest" description="Disordered" evidence="1">
    <location>
        <begin position="1"/>
        <end position="20"/>
    </location>
</feature>
<sequence length="429" mass="49341">MQTLEPSPSPDPVESHQSSNSRFVKFCPRLPLELWDKTIDETLSASDPWDHRQHILRQLSLVCRAWLPRSRYWLFKRIELASHDYATRFERLLAENPSIGRNVQQLSMCIMYPFQLQSQEEPRSWTGVIQAITRRLPNMTAFELSPGHIVHLSPLRHSNIRELRLRHAKFHSLKSLRSCLQSMPNLEQLELSMAEYGGAEDGTDDETDVLQSDESTASGLSIVPHLTCLKVTAASPLLAIEVIDMLTQRPTPPIRELELGHLPDQCLQTNLDWFRNIAPNIEHLRVALSADSDHRDIESFFSFHRCRQLRSLALRVNRQRPQHAFSLECLLLSQITSNNMEKLHLDIFLCGLIDRPSGAPHWQTFVDVLKSSKFARLEKLHLGFHLVVFRPGLVRSMLGHISSEFLDEVRSAFPEFVSKGILHVTRVRR</sequence>
<evidence type="ECO:0000256" key="1">
    <source>
        <dbReference type="SAM" id="MobiDB-lite"/>
    </source>
</evidence>
<dbReference type="SUPFAM" id="SSF52058">
    <property type="entry name" value="L domain-like"/>
    <property type="match status" value="1"/>
</dbReference>
<evidence type="ECO:0000313" key="2">
    <source>
        <dbReference type="EMBL" id="EMD41565.1"/>
    </source>
</evidence>
<dbReference type="Proteomes" id="UP000016930">
    <property type="component" value="Unassembled WGS sequence"/>
</dbReference>
<dbReference type="OrthoDB" id="2736594at2759"/>
<organism evidence="2 3">
    <name type="scientific">Ceriporiopsis subvermispora (strain B)</name>
    <name type="common">White-rot fungus</name>
    <name type="synonym">Gelatoporia subvermispora</name>
    <dbReference type="NCBI Taxonomy" id="914234"/>
    <lineage>
        <taxon>Eukaryota</taxon>
        <taxon>Fungi</taxon>
        <taxon>Dikarya</taxon>
        <taxon>Basidiomycota</taxon>
        <taxon>Agaricomycotina</taxon>
        <taxon>Agaricomycetes</taxon>
        <taxon>Polyporales</taxon>
        <taxon>Gelatoporiaceae</taxon>
        <taxon>Gelatoporia</taxon>
    </lineage>
</organism>
<protein>
    <recommendedName>
        <fullName evidence="4">F-box domain-containing protein</fullName>
    </recommendedName>
</protein>
<keyword evidence="3" id="KW-1185">Reference proteome</keyword>
<evidence type="ECO:0000313" key="3">
    <source>
        <dbReference type="Proteomes" id="UP000016930"/>
    </source>
</evidence>
<dbReference type="InterPro" id="IPR032675">
    <property type="entry name" value="LRR_dom_sf"/>
</dbReference>
<dbReference type="HOGENOM" id="CLU_036316_4_1_1"/>
<gene>
    <name evidence="2" type="ORF">CERSUDRAFT_110114</name>
</gene>
<evidence type="ECO:0008006" key="4">
    <source>
        <dbReference type="Google" id="ProtNLM"/>
    </source>
</evidence>